<feature type="non-terminal residue" evidence="1">
    <location>
        <position position="92"/>
    </location>
</feature>
<dbReference type="EMBL" id="QJKJ01000188">
    <property type="protein sequence ID" value="RDY13846.1"/>
    <property type="molecule type" value="Genomic_DNA"/>
</dbReference>
<gene>
    <name evidence="1" type="ORF">CR513_01180</name>
</gene>
<name>A0A371IFL3_MUCPR</name>
<evidence type="ECO:0000313" key="2">
    <source>
        <dbReference type="Proteomes" id="UP000257109"/>
    </source>
</evidence>
<protein>
    <submittedName>
        <fullName evidence="1">Uncharacterized protein</fullName>
    </submittedName>
</protein>
<accession>A0A371IFL3</accession>
<evidence type="ECO:0000313" key="1">
    <source>
        <dbReference type="EMBL" id="RDY13846.1"/>
    </source>
</evidence>
<feature type="non-terminal residue" evidence="1">
    <location>
        <position position="1"/>
    </location>
</feature>
<reference evidence="1" key="1">
    <citation type="submission" date="2018-05" db="EMBL/GenBank/DDBJ databases">
        <title>Draft genome of Mucuna pruriens seed.</title>
        <authorList>
            <person name="Nnadi N.E."/>
            <person name="Vos R."/>
            <person name="Hasami M.H."/>
            <person name="Devisetty U.K."/>
            <person name="Aguiy J.C."/>
        </authorList>
    </citation>
    <scope>NUCLEOTIDE SEQUENCE [LARGE SCALE GENOMIC DNA]</scope>
    <source>
        <strain evidence="1">JCA_2017</strain>
    </source>
</reference>
<organism evidence="1 2">
    <name type="scientific">Mucuna pruriens</name>
    <name type="common">Velvet bean</name>
    <name type="synonym">Dolichos pruriens</name>
    <dbReference type="NCBI Taxonomy" id="157652"/>
    <lineage>
        <taxon>Eukaryota</taxon>
        <taxon>Viridiplantae</taxon>
        <taxon>Streptophyta</taxon>
        <taxon>Embryophyta</taxon>
        <taxon>Tracheophyta</taxon>
        <taxon>Spermatophyta</taxon>
        <taxon>Magnoliopsida</taxon>
        <taxon>eudicotyledons</taxon>
        <taxon>Gunneridae</taxon>
        <taxon>Pentapetalae</taxon>
        <taxon>rosids</taxon>
        <taxon>fabids</taxon>
        <taxon>Fabales</taxon>
        <taxon>Fabaceae</taxon>
        <taxon>Papilionoideae</taxon>
        <taxon>50 kb inversion clade</taxon>
        <taxon>NPAAA clade</taxon>
        <taxon>indigoferoid/millettioid clade</taxon>
        <taxon>Phaseoleae</taxon>
        <taxon>Mucuna</taxon>
    </lineage>
</organism>
<dbReference type="AlphaFoldDB" id="A0A371IFL3"/>
<proteinExistence type="predicted"/>
<sequence>MKHSIKDHSIFNIDIIDELVEEHMQIGTGSADFTDFVEILDVISCLNSVEDISDSDLLDSEDNIVDLAYMVQWRPGVSPMCKPSQCRQQQAR</sequence>
<dbReference type="Proteomes" id="UP000257109">
    <property type="component" value="Unassembled WGS sequence"/>
</dbReference>
<keyword evidence="2" id="KW-1185">Reference proteome</keyword>
<comment type="caution">
    <text evidence="1">The sequence shown here is derived from an EMBL/GenBank/DDBJ whole genome shotgun (WGS) entry which is preliminary data.</text>
</comment>